<feature type="region of interest" description="Disordered" evidence="1">
    <location>
        <begin position="1"/>
        <end position="116"/>
    </location>
</feature>
<dbReference type="EMBL" id="JAWQEG010000012">
    <property type="protein sequence ID" value="KAK3896139.1"/>
    <property type="molecule type" value="Genomic_DNA"/>
</dbReference>
<reference evidence="2" key="1">
    <citation type="submission" date="2023-10" db="EMBL/GenBank/DDBJ databases">
        <title>Genome assemblies of two species of porcelain crab, Petrolisthes cinctipes and Petrolisthes manimaculis (Anomura: Porcellanidae).</title>
        <authorList>
            <person name="Angst P."/>
        </authorList>
    </citation>
    <scope>NUCLEOTIDE SEQUENCE</scope>
    <source>
        <strain evidence="2">PB745_01</strain>
        <tissue evidence="2">Gill</tissue>
    </source>
</reference>
<organism evidence="2 3">
    <name type="scientific">Petrolisthes cinctipes</name>
    <name type="common">Flat porcelain crab</name>
    <dbReference type="NCBI Taxonomy" id="88211"/>
    <lineage>
        <taxon>Eukaryota</taxon>
        <taxon>Metazoa</taxon>
        <taxon>Ecdysozoa</taxon>
        <taxon>Arthropoda</taxon>
        <taxon>Crustacea</taxon>
        <taxon>Multicrustacea</taxon>
        <taxon>Malacostraca</taxon>
        <taxon>Eumalacostraca</taxon>
        <taxon>Eucarida</taxon>
        <taxon>Decapoda</taxon>
        <taxon>Pleocyemata</taxon>
        <taxon>Anomura</taxon>
        <taxon>Galatheoidea</taxon>
        <taxon>Porcellanidae</taxon>
        <taxon>Petrolisthes</taxon>
    </lineage>
</organism>
<accession>A0AAE1L4A4</accession>
<comment type="caution">
    <text evidence="2">The sequence shown here is derived from an EMBL/GenBank/DDBJ whole genome shotgun (WGS) entry which is preliminary data.</text>
</comment>
<dbReference type="AlphaFoldDB" id="A0AAE1L4A4"/>
<protein>
    <submittedName>
        <fullName evidence="2">Uncharacterized protein</fullName>
    </submittedName>
</protein>
<evidence type="ECO:0000256" key="1">
    <source>
        <dbReference type="SAM" id="MobiDB-lite"/>
    </source>
</evidence>
<evidence type="ECO:0000313" key="3">
    <source>
        <dbReference type="Proteomes" id="UP001286313"/>
    </source>
</evidence>
<sequence>MIKYGSESNESDEKVYDESPANEESTASNTQPETTTPVPVTPTQVVHDHPLASTVDATGIVEQSVTSNQAPAATPRNEDDVGVGSAPSTPTPRSPAPAPPPPPPTPSTPQIKVKGFSTSTHLLLPYSRNKPHKINSFALVLL</sequence>
<proteinExistence type="predicted"/>
<gene>
    <name evidence="2" type="ORF">Pcinc_000188</name>
</gene>
<keyword evidence="3" id="KW-1185">Reference proteome</keyword>
<feature type="compositionally biased region" description="Pro residues" evidence="1">
    <location>
        <begin position="89"/>
        <end position="107"/>
    </location>
</feature>
<dbReference type="Proteomes" id="UP001286313">
    <property type="component" value="Unassembled WGS sequence"/>
</dbReference>
<feature type="compositionally biased region" description="Polar residues" evidence="1">
    <location>
        <begin position="61"/>
        <end position="71"/>
    </location>
</feature>
<feature type="compositionally biased region" description="Low complexity" evidence="1">
    <location>
        <begin position="30"/>
        <end position="45"/>
    </location>
</feature>
<evidence type="ECO:0000313" key="2">
    <source>
        <dbReference type="EMBL" id="KAK3896139.1"/>
    </source>
</evidence>
<name>A0AAE1L4A4_PETCI</name>